<name>A0A9N9CP03_9GLOM</name>
<evidence type="ECO:0000313" key="2">
    <source>
        <dbReference type="Proteomes" id="UP000789342"/>
    </source>
</evidence>
<comment type="caution">
    <text evidence="1">The sequence shown here is derived from an EMBL/GenBank/DDBJ whole genome shotgun (WGS) entry which is preliminary data.</text>
</comment>
<gene>
    <name evidence="1" type="ORF">AMORRO_LOCUS8034</name>
</gene>
<dbReference type="EMBL" id="CAJVPV010006547">
    <property type="protein sequence ID" value="CAG8606770.1"/>
    <property type="molecule type" value="Genomic_DNA"/>
</dbReference>
<dbReference type="PANTHER" id="PTHR33129:SF1">
    <property type="entry name" value="ATP-BINDING PROTEIN"/>
    <property type="match status" value="1"/>
</dbReference>
<reference evidence="1" key="1">
    <citation type="submission" date="2021-06" db="EMBL/GenBank/DDBJ databases">
        <authorList>
            <person name="Kallberg Y."/>
            <person name="Tangrot J."/>
            <person name="Rosling A."/>
        </authorList>
    </citation>
    <scope>NUCLEOTIDE SEQUENCE</scope>
    <source>
        <strain evidence="1">CL551</strain>
    </source>
</reference>
<organism evidence="1 2">
    <name type="scientific">Acaulospora morrowiae</name>
    <dbReference type="NCBI Taxonomy" id="94023"/>
    <lineage>
        <taxon>Eukaryota</taxon>
        <taxon>Fungi</taxon>
        <taxon>Fungi incertae sedis</taxon>
        <taxon>Mucoromycota</taxon>
        <taxon>Glomeromycotina</taxon>
        <taxon>Glomeromycetes</taxon>
        <taxon>Diversisporales</taxon>
        <taxon>Acaulosporaceae</taxon>
        <taxon>Acaulospora</taxon>
    </lineage>
</organism>
<dbReference type="AlphaFoldDB" id="A0A9N9CP03"/>
<keyword evidence="2" id="KW-1185">Reference proteome</keyword>
<sequence length="529" mass="60758">VEIEFEPKAKDSRAEYHCGGKKYENKSLENFWKALKDTNFNADDRFFQLSEDAHFFGSNGEPSTLFIRKCYNDLLNIVLDNNIRKLRISSSPGIGKTFFGYYLLYHLASLNKIILYDTNTKSVSNSVMLFEQERACYLHRESDSSKIRIYLNNPNVWYIVDDKKPDDVDAKTILICSPVWSHYKDFDNYFGTEIRYMPVWEWEEIEACRDVMHNHLGKSEVKQLFLRWGGIPRFVLEKARNPTQQRMLEKAISVCDEKIFNYIGGSGSGDGISHKLIHICTNPLIDRSDEDGSDIEVESDEEVEYVNEEPYTLQSIAFASDYVGEIMTEKLKSSILGKSQTQFELSFMMNIIFEQMAHRILRNGGTFKVRSLESSKNKRSTQNVKNQNEILGFSTILTIEDGKYYRPANKNFPSIGAIIAPDILFQMTAARNLPINIIGLMKLYSKLGATGEISFYFVVPAELYDQFQKQKFVITDSANVRRMPGWIKTRVKQYALRIDLSSESLSSGSLLKRRDNSLGEVGSSKKVKK</sequence>
<dbReference type="InterPro" id="IPR052980">
    <property type="entry name" value="Crinkler_effector"/>
</dbReference>
<dbReference type="PANTHER" id="PTHR33129">
    <property type="entry name" value="PROTEIN KINASE DOMAIN-CONTAINING PROTEIN-RELATED"/>
    <property type="match status" value="1"/>
</dbReference>
<protein>
    <submittedName>
        <fullName evidence="1">10575_t:CDS:1</fullName>
    </submittedName>
</protein>
<feature type="non-terminal residue" evidence="1">
    <location>
        <position position="1"/>
    </location>
</feature>
<proteinExistence type="predicted"/>
<dbReference type="OrthoDB" id="2340858at2759"/>
<evidence type="ECO:0000313" key="1">
    <source>
        <dbReference type="EMBL" id="CAG8606770.1"/>
    </source>
</evidence>
<dbReference type="Proteomes" id="UP000789342">
    <property type="component" value="Unassembled WGS sequence"/>
</dbReference>
<accession>A0A9N9CP03</accession>